<feature type="region of interest" description="Disordered" evidence="1">
    <location>
        <begin position="31"/>
        <end position="74"/>
    </location>
</feature>
<organism evidence="2 3">
    <name type="scientific">Segatella copri</name>
    <dbReference type="NCBI Taxonomy" id="165179"/>
    <lineage>
        <taxon>Bacteria</taxon>
        <taxon>Pseudomonadati</taxon>
        <taxon>Bacteroidota</taxon>
        <taxon>Bacteroidia</taxon>
        <taxon>Bacteroidales</taxon>
        <taxon>Prevotellaceae</taxon>
        <taxon>Segatella</taxon>
    </lineage>
</organism>
<dbReference type="Proteomes" id="UP000384372">
    <property type="component" value="Unassembled WGS sequence"/>
</dbReference>
<sequence>MKKIYNKPTMILVKMETEHFIAASPGKVDQNQIVHEGTGTNVGGTSSEGGNENNGNGSVADMAKPYNPWTAWDE</sequence>
<proteinExistence type="predicted"/>
<keyword evidence="3" id="KW-1185">Reference proteome</keyword>
<gene>
    <name evidence="2" type="ORF">F7D20_01380</name>
</gene>
<protein>
    <submittedName>
        <fullName evidence="2">Uncharacterized protein</fullName>
    </submittedName>
</protein>
<name>A0A6A7W850_9BACT</name>
<accession>A0A6A7W850</accession>
<comment type="caution">
    <text evidence="2">The sequence shown here is derived from an EMBL/GenBank/DDBJ whole genome shotgun (WGS) entry which is preliminary data.</text>
</comment>
<reference evidence="2 3" key="1">
    <citation type="submission" date="2019-09" db="EMBL/GenBank/DDBJ databases">
        <title>Distinct polysaccharide growth profiles of human intestinal Prevotella copri isolates.</title>
        <authorList>
            <person name="Fehlner-Peach H."/>
            <person name="Magnabosco C."/>
            <person name="Raghavan V."/>
            <person name="Scher J.U."/>
            <person name="Tett A."/>
            <person name="Cox L.M."/>
            <person name="Gottsegen C."/>
            <person name="Watters A."/>
            <person name="Wiltshire- Gordon J.D."/>
            <person name="Segata N."/>
            <person name="Bonneau R."/>
            <person name="Littman D.R."/>
        </authorList>
    </citation>
    <scope>NUCLEOTIDE SEQUENCE [LARGE SCALE GENOMIC DNA]</scope>
    <source>
        <strain evidence="3">iAQ1173</strain>
    </source>
</reference>
<evidence type="ECO:0000256" key="1">
    <source>
        <dbReference type="SAM" id="MobiDB-lite"/>
    </source>
</evidence>
<dbReference type="EMBL" id="VZAD01000013">
    <property type="protein sequence ID" value="MQP10641.1"/>
    <property type="molecule type" value="Genomic_DNA"/>
</dbReference>
<dbReference type="RefSeq" id="WP_158462468.1">
    <property type="nucleotide sequence ID" value="NZ_VZAD01000013.1"/>
</dbReference>
<evidence type="ECO:0000313" key="3">
    <source>
        <dbReference type="Proteomes" id="UP000384372"/>
    </source>
</evidence>
<feature type="compositionally biased region" description="Low complexity" evidence="1">
    <location>
        <begin position="36"/>
        <end position="59"/>
    </location>
</feature>
<dbReference type="AlphaFoldDB" id="A0A6A7W850"/>
<evidence type="ECO:0000313" key="2">
    <source>
        <dbReference type="EMBL" id="MQP10641.1"/>
    </source>
</evidence>